<feature type="transmembrane region" description="Helical" evidence="2">
    <location>
        <begin position="56"/>
        <end position="76"/>
    </location>
</feature>
<dbReference type="SUPFAM" id="SSF55846">
    <property type="entry name" value="N-acetylmuramoyl-L-alanine amidase-like"/>
    <property type="match status" value="1"/>
</dbReference>
<proteinExistence type="predicted"/>
<keyword evidence="5" id="KW-1185">Reference proteome</keyword>
<dbReference type="Pfam" id="PF01510">
    <property type="entry name" value="Amidase_2"/>
    <property type="match status" value="1"/>
</dbReference>
<feature type="domain" description="N-acetylmuramoyl-L-alanine amidase" evidence="3">
    <location>
        <begin position="111"/>
        <end position="222"/>
    </location>
</feature>
<organism evidence="4 5">
    <name type="scientific">Humisphaera borealis</name>
    <dbReference type="NCBI Taxonomy" id="2807512"/>
    <lineage>
        <taxon>Bacteria</taxon>
        <taxon>Pseudomonadati</taxon>
        <taxon>Planctomycetota</taxon>
        <taxon>Phycisphaerae</taxon>
        <taxon>Tepidisphaerales</taxon>
        <taxon>Tepidisphaeraceae</taxon>
        <taxon>Humisphaera</taxon>
    </lineage>
</organism>
<dbReference type="InterPro" id="IPR036505">
    <property type="entry name" value="Amidase/PGRP_sf"/>
</dbReference>
<sequence length="250" mass="26422">MSAAVIAKPGVRGKTGRASVRPTSRKASPDQATPRRTKSAPRAQAPAAATSRRRKVIVFAGLVGVMTITGALLMAMQPTPLSPDMSKSLMSVETSAQVEALFDTQVPVNVNRWKYIYVHHSGAATGNASIVADASGSSATLPDHFVVGNGLGAGDGEVQVGQRWNAQQPAGKTVGLDRVDSDCISICVVGDLDRAPATPRQLEQLQRLVTALQDRLKVSRDRVWVVDAAGLPAGCGRYFPREAFRTGLLP</sequence>
<dbReference type="Gene3D" id="3.40.80.10">
    <property type="entry name" value="Peptidoglycan recognition protein-like"/>
    <property type="match status" value="1"/>
</dbReference>
<feature type="compositionally biased region" description="Low complexity" evidence="1">
    <location>
        <begin position="40"/>
        <end position="49"/>
    </location>
</feature>
<reference evidence="4 5" key="1">
    <citation type="submission" date="2020-10" db="EMBL/GenBank/DDBJ databases">
        <title>Wide distribution of Phycisphaera-like planctomycetes from WD2101 soil group in peatlands and genome analysis of the first cultivated representative.</title>
        <authorList>
            <person name="Dedysh S.N."/>
            <person name="Beletsky A.V."/>
            <person name="Ivanova A."/>
            <person name="Kulichevskaya I.S."/>
            <person name="Suzina N.E."/>
            <person name="Philippov D.A."/>
            <person name="Rakitin A.L."/>
            <person name="Mardanov A.V."/>
            <person name="Ravin N.V."/>
        </authorList>
    </citation>
    <scope>NUCLEOTIDE SEQUENCE [LARGE SCALE GENOMIC DNA]</scope>
    <source>
        <strain evidence="4 5">M1803</strain>
    </source>
</reference>
<evidence type="ECO:0000256" key="2">
    <source>
        <dbReference type="SAM" id="Phobius"/>
    </source>
</evidence>
<dbReference type="GO" id="GO:0009253">
    <property type="term" value="P:peptidoglycan catabolic process"/>
    <property type="evidence" value="ECO:0007669"/>
    <property type="project" value="InterPro"/>
</dbReference>
<evidence type="ECO:0000259" key="3">
    <source>
        <dbReference type="Pfam" id="PF01510"/>
    </source>
</evidence>
<evidence type="ECO:0000313" key="5">
    <source>
        <dbReference type="Proteomes" id="UP000593765"/>
    </source>
</evidence>
<feature type="region of interest" description="Disordered" evidence="1">
    <location>
        <begin position="1"/>
        <end position="49"/>
    </location>
</feature>
<dbReference type="EMBL" id="CP063458">
    <property type="protein sequence ID" value="QOV88654.1"/>
    <property type="molecule type" value="Genomic_DNA"/>
</dbReference>
<dbReference type="RefSeq" id="WP_206291651.1">
    <property type="nucleotide sequence ID" value="NZ_CP063458.1"/>
</dbReference>
<dbReference type="KEGG" id="hbs:IPV69_20810"/>
<gene>
    <name evidence="4" type="ORF">IPV69_20810</name>
</gene>
<keyword evidence="2" id="KW-1133">Transmembrane helix</keyword>
<keyword evidence="2" id="KW-0472">Membrane</keyword>
<dbReference type="GO" id="GO:0008745">
    <property type="term" value="F:N-acetylmuramoyl-L-alanine amidase activity"/>
    <property type="evidence" value="ECO:0007669"/>
    <property type="project" value="InterPro"/>
</dbReference>
<dbReference type="AlphaFoldDB" id="A0A7M2WTQ7"/>
<accession>A0A7M2WTQ7</accession>
<protein>
    <submittedName>
        <fullName evidence="4">N-acetylmuramoyl-L-alanine amidase</fullName>
    </submittedName>
</protein>
<name>A0A7M2WTQ7_9BACT</name>
<evidence type="ECO:0000313" key="4">
    <source>
        <dbReference type="EMBL" id="QOV88654.1"/>
    </source>
</evidence>
<dbReference type="InterPro" id="IPR002502">
    <property type="entry name" value="Amidase_domain"/>
</dbReference>
<dbReference type="Proteomes" id="UP000593765">
    <property type="component" value="Chromosome"/>
</dbReference>
<keyword evidence="2" id="KW-0812">Transmembrane</keyword>
<evidence type="ECO:0000256" key="1">
    <source>
        <dbReference type="SAM" id="MobiDB-lite"/>
    </source>
</evidence>